<dbReference type="Proteomes" id="UP001158576">
    <property type="component" value="Chromosome XSR"/>
</dbReference>
<gene>
    <name evidence="1" type="ORF">OKIOD_LOCUS6956</name>
</gene>
<sequence>MMTEYEKNWEWGMKIPPGRWTETFTVKYKKALEEARKRPLNVSQKKEIVQLHLENKDLGCRKLVELVSARLGLTVTRYQVRKLIKDKDAIVDMQSPKERIGKTIGMQRFRAHLAELILEEQATKKRVTNDDMVYIARKTADLDEWKKWDDIARLEFSHSWILHLKKEFDIPYQKRPGRRLKTNA</sequence>
<accession>A0ABN7SGW8</accession>
<protein>
    <submittedName>
        <fullName evidence="1">Oidioi.mRNA.OKI2018_I69.XSR.g15398.t1.cds</fullName>
    </submittedName>
</protein>
<reference evidence="1 2" key="1">
    <citation type="submission" date="2021-04" db="EMBL/GenBank/DDBJ databases">
        <authorList>
            <person name="Bliznina A."/>
        </authorList>
    </citation>
    <scope>NUCLEOTIDE SEQUENCE [LARGE SCALE GENOMIC DNA]</scope>
</reference>
<evidence type="ECO:0000313" key="1">
    <source>
        <dbReference type="EMBL" id="CAG5098133.1"/>
    </source>
</evidence>
<organism evidence="1 2">
    <name type="scientific">Oikopleura dioica</name>
    <name type="common">Tunicate</name>
    <dbReference type="NCBI Taxonomy" id="34765"/>
    <lineage>
        <taxon>Eukaryota</taxon>
        <taxon>Metazoa</taxon>
        <taxon>Chordata</taxon>
        <taxon>Tunicata</taxon>
        <taxon>Appendicularia</taxon>
        <taxon>Copelata</taxon>
        <taxon>Oikopleuridae</taxon>
        <taxon>Oikopleura</taxon>
    </lineage>
</organism>
<keyword evidence="2" id="KW-1185">Reference proteome</keyword>
<name>A0ABN7SGW8_OIKDI</name>
<proteinExistence type="predicted"/>
<evidence type="ECO:0000313" key="2">
    <source>
        <dbReference type="Proteomes" id="UP001158576"/>
    </source>
</evidence>
<dbReference type="EMBL" id="OU015569">
    <property type="protein sequence ID" value="CAG5098133.1"/>
    <property type="molecule type" value="Genomic_DNA"/>
</dbReference>